<dbReference type="InterPro" id="IPR009953">
    <property type="entry name" value="DRA_trans"/>
</dbReference>
<gene>
    <name evidence="1" type="primary">draT</name>
    <name evidence="1" type="ORF">DESUT3_36230</name>
</gene>
<reference evidence="1 2" key="2">
    <citation type="journal article" date="2021" name="Int. J. Syst. Evol. Microbiol.">
        <title>Isolation and Polyphasic Characterization of Desulfuromonas versatilis sp. Nov., an Electrogenic Bacteria Capable of Versatile Metabolism Isolated from a Graphene Oxide-Reducing Enrichment Culture.</title>
        <authorList>
            <person name="Xie L."/>
            <person name="Yoshida N."/>
            <person name="Ishii S."/>
            <person name="Meng L."/>
        </authorList>
    </citation>
    <scope>NUCLEOTIDE SEQUENCE [LARGE SCALE GENOMIC DNA]</scope>
    <source>
        <strain evidence="1 2">NIT-T3</strain>
    </source>
</reference>
<protein>
    <submittedName>
        <fullName evidence="1">N-acyl homoserine lactonase</fullName>
    </submittedName>
</protein>
<dbReference type="EMBL" id="AP024355">
    <property type="protein sequence ID" value="BCR06554.1"/>
    <property type="molecule type" value="Genomic_DNA"/>
</dbReference>
<sequence>MNLCNLPPWAIASRHFNVHPKPLEIQGVRQTNRLLFERLERLDSPRERAELFHDYMDVTFQLHQWQQETSASSRKSLKNSYLRFLKGWMFDSNSPAGAVLKGWVESRFGLSPTFHREPIESISSEAYYQFMVDRMQGAARTSAIHAQFDVLFEFVQYELRRSLGETPHLTLYRGVFDFAEHKILEKLERNLYLVRLNNLNSFTSDFERAWEFGSKVLEARVPVSKIFYRSGILPSSLLKGEEEVLVIGGEFEVKVLTGG</sequence>
<evidence type="ECO:0000313" key="2">
    <source>
        <dbReference type="Proteomes" id="UP001319827"/>
    </source>
</evidence>
<keyword evidence="2" id="KW-1185">Reference proteome</keyword>
<evidence type="ECO:0000313" key="1">
    <source>
        <dbReference type="EMBL" id="BCR06554.1"/>
    </source>
</evidence>
<dbReference type="Proteomes" id="UP001319827">
    <property type="component" value="Chromosome"/>
</dbReference>
<accession>A0ABM8HX10</accession>
<name>A0ABM8HX10_9BACT</name>
<dbReference type="Pfam" id="PF07357">
    <property type="entry name" value="DRAT"/>
    <property type="match status" value="1"/>
</dbReference>
<organism evidence="1 2">
    <name type="scientific">Desulfuromonas versatilis</name>
    <dbReference type="NCBI Taxonomy" id="2802975"/>
    <lineage>
        <taxon>Bacteria</taxon>
        <taxon>Pseudomonadati</taxon>
        <taxon>Thermodesulfobacteriota</taxon>
        <taxon>Desulfuromonadia</taxon>
        <taxon>Desulfuromonadales</taxon>
        <taxon>Desulfuromonadaceae</taxon>
        <taxon>Desulfuromonas</taxon>
    </lineage>
</organism>
<reference evidence="1 2" key="1">
    <citation type="journal article" date="2016" name="C (Basel)">
        <title>Selective Growth of and Electricity Production by Marine Exoelectrogenic Bacteria in Self-Aggregated Hydrogel of Microbially Reduced Graphene Oxide.</title>
        <authorList>
            <person name="Yoshida N."/>
            <person name="Goto Y."/>
            <person name="Miyata Y."/>
        </authorList>
    </citation>
    <scope>NUCLEOTIDE SEQUENCE [LARGE SCALE GENOMIC DNA]</scope>
    <source>
        <strain evidence="1 2">NIT-T3</strain>
    </source>
</reference>
<proteinExistence type="predicted"/>